<dbReference type="PANTHER" id="PTHR43532">
    <property type="entry name" value="GLUCOSE-1-PHOSPHATE THYMIDYLYLTRANSFERASE"/>
    <property type="match status" value="1"/>
</dbReference>
<keyword evidence="11" id="KW-1185">Reference proteome</keyword>
<dbReference type="InterPro" id="IPR029044">
    <property type="entry name" value="Nucleotide-diphossugar_trans"/>
</dbReference>
<comment type="cofactor">
    <cofactor evidence="1">
        <name>Mg(2+)</name>
        <dbReference type="ChEBI" id="CHEBI:18420"/>
    </cofactor>
</comment>
<protein>
    <recommendedName>
        <fullName evidence="3">glucose-1-phosphate thymidylyltransferase</fullName>
        <ecNumber evidence="3">2.7.7.24</ecNumber>
    </recommendedName>
</protein>
<feature type="domain" description="Nucleotidyl transferase" evidence="9">
    <location>
        <begin position="2"/>
        <end position="237"/>
    </location>
</feature>
<evidence type="ECO:0000256" key="6">
    <source>
        <dbReference type="ARBA" id="ARBA00022723"/>
    </source>
</evidence>
<dbReference type="Pfam" id="PF00483">
    <property type="entry name" value="NTP_transferase"/>
    <property type="match status" value="1"/>
</dbReference>
<evidence type="ECO:0000256" key="2">
    <source>
        <dbReference type="ARBA" id="ARBA00010480"/>
    </source>
</evidence>
<dbReference type="SUPFAM" id="SSF53448">
    <property type="entry name" value="Nucleotide-diphospho-sugar transferases"/>
    <property type="match status" value="1"/>
</dbReference>
<dbReference type="EC" id="2.7.7.24" evidence="3"/>
<evidence type="ECO:0000256" key="7">
    <source>
        <dbReference type="ARBA" id="ARBA00022842"/>
    </source>
</evidence>
<sequence length="298" mass="32682">MKGIIVAGRMGARLFPAKLRESKPVSPDYHKPMIYYPLGVLLMSGIKEVLISSPARCLLQFRRLLGDGSAYGISISFATRNEADGTAVALAAARHFIGDERVAVIHGDSIFYGPGLLGICQQAAQTPAGATIFACRVGNARGHTVVRFDPDTMRPVAIIDHPDEDREGWAVTGLAFYDGDVVDIAVDLMRRSSGGIPMSTIQRIYLQQQRLGACRLGRGLAWLDAGTPDRFQDASFFVRAIETRQGCRIMCPEEIALDMGYVTPDEVLSRARRLGDNDYTAYLRRRVEERACSLASLN</sequence>
<dbReference type="PANTHER" id="PTHR43532:SF1">
    <property type="entry name" value="GLUCOSE-1-PHOSPHATE THYMIDYLYLTRANSFERASE 1"/>
    <property type="match status" value="1"/>
</dbReference>
<evidence type="ECO:0000256" key="8">
    <source>
        <dbReference type="ARBA" id="ARBA00049336"/>
    </source>
</evidence>
<evidence type="ECO:0000259" key="9">
    <source>
        <dbReference type="Pfam" id="PF00483"/>
    </source>
</evidence>
<evidence type="ECO:0000313" key="10">
    <source>
        <dbReference type="EMBL" id="MFD2258360.1"/>
    </source>
</evidence>
<keyword evidence="7" id="KW-0460">Magnesium</keyword>
<dbReference type="RefSeq" id="WP_345100053.1">
    <property type="nucleotide sequence ID" value="NZ_BAABGS010000073.1"/>
</dbReference>
<keyword evidence="6" id="KW-0479">Metal-binding</keyword>
<comment type="caution">
    <text evidence="10">The sequence shown here is derived from an EMBL/GenBank/DDBJ whole genome shotgun (WGS) entry which is preliminary data.</text>
</comment>
<dbReference type="EMBL" id="JBHUIR010000005">
    <property type="protein sequence ID" value="MFD2258360.1"/>
    <property type="molecule type" value="Genomic_DNA"/>
</dbReference>
<proteinExistence type="inferred from homology"/>
<evidence type="ECO:0000256" key="4">
    <source>
        <dbReference type="ARBA" id="ARBA00022679"/>
    </source>
</evidence>
<gene>
    <name evidence="10" type="ORF">ACFSMZ_01070</name>
</gene>
<evidence type="ECO:0000256" key="1">
    <source>
        <dbReference type="ARBA" id="ARBA00001946"/>
    </source>
</evidence>
<evidence type="ECO:0000256" key="3">
    <source>
        <dbReference type="ARBA" id="ARBA00012461"/>
    </source>
</evidence>
<comment type="catalytic activity">
    <reaction evidence="8">
        <text>dTTP + alpha-D-glucose 1-phosphate + H(+) = dTDP-alpha-D-glucose + diphosphate</text>
        <dbReference type="Rhea" id="RHEA:15225"/>
        <dbReference type="ChEBI" id="CHEBI:15378"/>
        <dbReference type="ChEBI" id="CHEBI:33019"/>
        <dbReference type="ChEBI" id="CHEBI:37568"/>
        <dbReference type="ChEBI" id="CHEBI:57477"/>
        <dbReference type="ChEBI" id="CHEBI:58601"/>
        <dbReference type="EC" id="2.7.7.24"/>
    </reaction>
</comment>
<keyword evidence="5" id="KW-0548">Nucleotidyltransferase</keyword>
<evidence type="ECO:0000313" key="11">
    <source>
        <dbReference type="Proteomes" id="UP001597373"/>
    </source>
</evidence>
<dbReference type="Gene3D" id="3.90.550.10">
    <property type="entry name" value="Spore Coat Polysaccharide Biosynthesis Protein SpsA, Chain A"/>
    <property type="match status" value="1"/>
</dbReference>
<evidence type="ECO:0000256" key="5">
    <source>
        <dbReference type="ARBA" id="ARBA00022695"/>
    </source>
</evidence>
<dbReference type="InterPro" id="IPR005835">
    <property type="entry name" value="NTP_transferase_dom"/>
</dbReference>
<keyword evidence="4" id="KW-0808">Transferase</keyword>
<dbReference type="InterPro" id="IPR005907">
    <property type="entry name" value="G1P_thy_trans_s"/>
</dbReference>
<comment type="similarity">
    <text evidence="2">Belongs to the glucose-1-phosphate thymidylyltransferase family.</text>
</comment>
<name>A0ABW5DD06_9HYPH</name>
<accession>A0ABW5DD06</accession>
<organism evidence="10 11">
    <name type="scientific">Chelativorans composti</name>
    <dbReference type="NCBI Taxonomy" id="768533"/>
    <lineage>
        <taxon>Bacteria</taxon>
        <taxon>Pseudomonadati</taxon>
        <taxon>Pseudomonadota</taxon>
        <taxon>Alphaproteobacteria</taxon>
        <taxon>Hyphomicrobiales</taxon>
        <taxon>Phyllobacteriaceae</taxon>
        <taxon>Chelativorans</taxon>
    </lineage>
</organism>
<reference evidence="11" key="1">
    <citation type="journal article" date="2019" name="Int. J. Syst. Evol. Microbiol.">
        <title>The Global Catalogue of Microorganisms (GCM) 10K type strain sequencing project: providing services to taxonomists for standard genome sequencing and annotation.</title>
        <authorList>
            <consortium name="The Broad Institute Genomics Platform"/>
            <consortium name="The Broad Institute Genome Sequencing Center for Infectious Disease"/>
            <person name="Wu L."/>
            <person name="Ma J."/>
        </authorList>
    </citation>
    <scope>NUCLEOTIDE SEQUENCE [LARGE SCALE GENOMIC DNA]</scope>
    <source>
        <strain evidence="11">KCTC 23707</strain>
    </source>
</reference>
<dbReference type="Proteomes" id="UP001597373">
    <property type="component" value="Unassembled WGS sequence"/>
</dbReference>